<gene>
    <name evidence="1" type="ORF">CesoFtcFv8_018283</name>
</gene>
<reference evidence="1 2" key="1">
    <citation type="journal article" date="2023" name="Mol. Biol. Evol.">
        <title>Genomics of Secondarily Temperate Adaptation in the Only Non-Antarctic Icefish.</title>
        <authorList>
            <person name="Rivera-Colon A.G."/>
            <person name="Rayamajhi N."/>
            <person name="Minhas B.F."/>
            <person name="Madrigal G."/>
            <person name="Bilyk K.T."/>
            <person name="Yoon V."/>
            <person name="Hune M."/>
            <person name="Gregory S."/>
            <person name="Cheng C.H.C."/>
            <person name="Catchen J.M."/>
        </authorList>
    </citation>
    <scope>NUCLEOTIDE SEQUENCE [LARGE SCALE GENOMIC DNA]</scope>
    <source>
        <strain evidence="1">JC2023a</strain>
    </source>
</reference>
<comment type="caution">
    <text evidence="1">The sequence shown here is derived from an EMBL/GenBank/DDBJ whole genome shotgun (WGS) entry which is preliminary data.</text>
</comment>
<dbReference type="AlphaFoldDB" id="A0AAN8GM73"/>
<name>A0AAN8GM73_9TELE</name>
<dbReference type="Proteomes" id="UP001335648">
    <property type="component" value="Unassembled WGS sequence"/>
</dbReference>
<keyword evidence="2" id="KW-1185">Reference proteome</keyword>
<accession>A0AAN8GM73</accession>
<dbReference type="EMBL" id="JAULUE010002060">
    <property type="protein sequence ID" value="KAK5884464.1"/>
    <property type="molecule type" value="Genomic_DNA"/>
</dbReference>
<proteinExistence type="predicted"/>
<organism evidence="1 2">
    <name type="scientific">Champsocephalus esox</name>
    <name type="common">pike icefish</name>
    <dbReference type="NCBI Taxonomy" id="159716"/>
    <lineage>
        <taxon>Eukaryota</taxon>
        <taxon>Metazoa</taxon>
        <taxon>Chordata</taxon>
        <taxon>Craniata</taxon>
        <taxon>Vertebrata</taxon>
        <taxon>Euteleostomi</taxon>
        <taxon>Actinopterygii</taxon>
        <taxon>Neopterygii</taxon>
        <taxon>Teleostei</taxon>
        <taxon>Neoteleostei</taxon>
        <taxon>Acanthomorphata</taxon>
        <taxon>Eupercaria</taxon>
        <taxon>Perciformes</taxon>
        <taxon>Notothenioidei</taxon>
        <taxon>Channichthyidae</taxon>
        <taxon>Champsocephalus</taxon>
    </lineage>
</organism>
<evidence type="ECO:0000313" key="1">
    <source>
        <dbReference type="EMBL" id="KAK5884464.1"/>
    </source>
</evidence>
<protein>
    <submittedName>
        <fullName evidence="1">Uncharacterized protein</fullName>
    </submittedName>
</protein>
<evidence type="ECO:0000313" key="2">
    <source>
        <dbReference type="Proteomes" id="UP001335648"/>
    </source>
</evidence>
<sequence>MVIVGCPVPGCEFESQDLSEALVIAILTIHGFSHQHASPVMAAPAQAPAPHGPRLDRPKVDVGVSIEEWNVFIRRWDVFRAGSGIGDAQVPFQLFQCAGSVLGDSLLKAAPDAATDELCPEPCGRG</sequence>